<protein>
    <recommendedName>
        <fullName evidence="3">Head-tail adaptor protein</fullName>
    </recommendedName>
</protein>
<dbReference type="OrthoDB" id="5082334at2"/>
<comment type="caution">
    <text evidence="1">The sequence shown here is derived from an EMBL/GenBank/DDBJ whole genome shotgun (WGS) entry which is preliminary data.</text>
</comment>
<evidence type="ECO:0008006" key="3">
    <source>
        <dbReference type="Google" id="ProtNLM"/>
    </source>
</evidence>
<dbReference type="EMBL" id="STGX01000016">
    <property type="protein sequence ID" value="THV26008.1"/>
    <property type="molecule type" value="Genomic_DNA"/>
</dbReference>
<gene>
    <name evidence="1" type="ORF">E9998_19940</name>
</gene>
<sequence length="105" mass="11537">MSLLSLWKQHTVTIEPHLGTNGYGQDMFGPAVEVQGWLEQKVKNIRDENGSETVSTAQFYCELGTSAPPRSRGTFPDGRTSLVILSAPMDAGTLPLPEHLVIHFE</sequence>
<evidence type="ECO:0000313" key="1">
    <source>
        <dbReference type="EMBL" id="THV26008.1"/>
    </source>
</evidence>
<dbReference type="RefSeq" id="WP_136531456.1">
    <property type="nucleotide sequence ID" value="NZ_STGX01000016.1"/>
</dbReference>
<keyword evidence="2" id="KW-1185">Reference proteome</keyword>
<reference evidence="1 2" key="1">
    <citation type="journal article" date="2018" name="Int. J. Syst. Evol. Microbiol.">
        <title>Glycomyces paridis sp. nov., isolated from the medicinal plant Paris polyphylla.</title>
        <authorList>
            <person name="Fang X.M."/>
            <person name="Bai J.L."/>
            <person name="Su J."/>
            <person name="Zhao L.L."/>
            <person name="Liu H.Y."/>
            <person name="Ma B.P."/>
            <person name="Zhang Y.Q."/>
            <person name="Yu L.Y."/>
        </authorList>
    </citation>
    <scope>NUCLEOTIDE SEQUENCE [LARGE SCALE GENOMIC DNA]</scope>
    <source>
        <strain evidence="1 2">CPCC 204357</strain>
    </source>
</reference>
<proteinExistence type="predicted"/>
<accession>A0A4S8P6W4</accession>
<evidence type="ECO:0000313" key="2">
    <source>
        <dbReference type="Proteomes" id="UP000305792"/>
    </source>
</evidence>
<organism evidence="1 2">
    <name type="scientific">Glycomyces paridis</name>
    <dbReference type="NCBI Taxonomy" id="2126555"/>
    <lineage>
        <taxon>Bacteria</taxon>
        <taxon>Bacillati</taxon>
        <taxon>Actinomycetota</taxon>
        <taxon>Actinomycetes</taxon>
        <taxon>Glycomycetales</taxon>
        <taxon>Glycomycetaceae</taxon>
        <taxon>Glycomyces</taxon>
    </lineage>
</organism>
<dbReference type="Proteomes" id="UP000305792">
    <property type="component" value="Unassembled WGS sequence"/>
</dbReference>
<name>A0A4S8P6W4_9ACTN</name>
<dbReference type="AlphaFoldDB" id="A0A4S8P6W4"/>